<protein>
    <submittedName>
        <fullName evidence="5">Type II toxin-antitoxin system HipA family toxin</fullName>
    </submittedName>
</protein>
<comment type="caution">
    <text evidence="5">The sequence shown here is derived from an EMBL/GenBank/DDBJ whole genome shotgun (WGS) entry which is preliminary data.</text>
</comment>
<dbReference type="Pfam" id="PF07804">
    <property type="entry name" value="HipA_C"/>
    <property type="match status" value="1"/>
</dbReference>
<dbReference type="EMBL" id="JBHSQN010000015">
    <property type="protein sequence ID" value="MFC6013748.1"/>
    <property type="molecule type" value="Genomic_DNA"/>
</dbReference>
<evidence type="ECO:0000259" key="4">
    <source>
        <dbReference type="Pfam" id="PF07804"/>
    </source>
</evidence>
<comment type="similarity">
    <text evidence="1">Belongs to the HipA Ser/Thr kinase family.</text>
</comment>
<keyword evidence="2" id="KW-0808">Transferase</keyword>
<dbReference type="PANTHER" id="PTHR37419:SF8">
    <property type="entry name" value="TOXIN YJJJ"/>
    <property type="match status" value="1"/>
</dbReference>
<evidence type="ECO:0000313" key="6">
    <source>
        <dbReference type="Proteomes" id="UP001596223"/>
    </source>
</evidence>
<evidence type="ECO:0000256" key="1">
    <source>
        <dbReference type="ARBA" id="ARBA00010164"/>
    </source>
</evidence>
<accession>A0ABW1JZW6</accession>
<name>A0ABW1JZW6_9NOCA</name>
<sequence length="319" mass="34582">MTDIDLLVGVADATRQGALRFREVDGPEFLHSDASIPPLVELPRLLRAADRVTFAPQPRSSDLAAIKELLAAGTGTLGGARPKASVRDGNRLLIAKFPHRDDTVDVMAWECTALDLAERAGIEVPPHRISRIDGRTVLLLDRFDRRPSTGQRVGYISAMTLTEHSDGDIADYLDLAAALSFAGQKPKDDLVALWRRIAFSVAIHNTDDHLRNHGFLRVRNGWTLAPLFDVNPNPDPHSERVTGIAGARAADEEIDALMTSAAEFGLSAVQAATILAEVFAATRDWRSVATANGIGSSQIAVFEPAFEQLREGAKLAVER</sequence>
<proteinExistence type="inferred from homology"/>
<gene>
    <name evidence="5" type="ORF">ACFP3H_22070</name>
</gene>
<dbReference type="InterPro" id="IPR052028">
    <property type="entry name" value="HipA_Ser/Thr_kinase"/>
</dbReference>
<keyword evidence="6" id="KW-1185">Reference proteome</keyword>
<dbReference type="InterPro" id="IPR012893">
    <property type="entry name" value="HipA-like_C"/>
</dbReference>
<evidence type="ECO:0000256" key="3">
    <source>
        <dbReference type="ARBA" id="ARBA00022777"/>
    </source>
</evidence>
<evidence type="ECO:0000256" key="2">
    <source>
        <dbReference type="ARBA" id="ARBA00022679"/>
    </source>
</evidence>
<reference evidence="6" key="1">
    <citation type="journal article" date="2019" name="Int. J. Syst. Evol. Microbiol.">
        <title>The Global Catalogue of Microorganisms (GCM) 10K type strain sequencing project: providing services to taxonomists for standard genome sequencing and annotation.</title>
        <authorList>
            <consortium name="The Broad Institute Genomics Platform"/>
            <consortium name="The Broad Institute Genome Sequencing Center for Infectious Disease"/>
            <person name="Wu L."/>
            <person name="Ma J."/>
        </authorList>
    </citation>
    <scope>NUCLEOTIDE SEQUENCE [LARGE SCALE GENOMIC DNA]</scope>
    <source>
        <strain evidence="6">CCUG 36956</strain>
    </source>
</reference>
<feature type="domain" description="HipA-like C-terminal" evidence="4">
    <location>
        <begin position="76"/>
        <end position="283"/>
    </location>
</feature>
<organism evidence="5 6">
    <name type="scientific">Nocardia lasii</name>
    <dbReference type="NCBI Taxonomy" id="1616107"/>
    <lineage>
        <taxon>Bacteria</taxon>
        <taxon>Bacillati</taxon>
        <taxon>Actinomycetota</taxon>
        <taxon>Actinomycetes</taxon>
        <taxon>Mycobacteriales</taxon>
        <taxon>Nocardiaceae</taxon>
        <taxon>Nocardia</taxon>
    </lineage>
</organism>
<keyword evidence="3" id="KW-0418">Kinase</keyword>
<evidence type="ECO:0000313" key="5">
    <source>
        <dbReference type="EMBL" id="MFC6013748.1"/>
    </source>
</evidence>
<dbReference type="Proteomes" id="UP001596223">
    <property type="component" value="Unassembled WGS sequence"/>
</dbReference>
<dbReference type="PANTHER" id="PTHR37419">
    <property type="entry name" value="SERINE/THREONINE-PROTEIN KINASE TOXIN HIPA"/>
    <property type="match status" value="1"/>
</dbReference>
<dbReference type="RefSeq" id="WP_378608878.1">
    <property type="nucleotide sequence ID" value="NZ_JBHSQN010000015.1"/>
</dbReference>
<dbReference type="Gene3D" id="1.10.1070.20">
    <property type="match status" value="1"/>
</dbReference>